<evidence type="ECO:0000256" key="11">
    <source>
        <dbReference type="SAM" id="SignalP"/>
    </source>
</evidence>
<feature type="compositionally biased region" description="Basic and acidic residues" evidence="10">
    <location>
        <begin position="78"/>
        <end position="94"/>
    </location>
</feature>
<dbReference type="STRING" id="418985.A0A1V9X6X8"/>
<keyword evidence="6" id="KW-0256">Endoplasmic reticulum</keyword>
<keyword evidence="7" id="KW-0653">Protein transport</keyword>
<gene>
    <name evidence="12" type="ORF">BIW11_12437</name>
</gene>
<feature type="chain" id="PRO_5012122162" description="Nucleotide exchange factor SIL1" evidence="11">
    <location>
        <begin position="21"/>
        <end position="418"/>
    </location>
</feature>
<dbReference type="InterPro" id="IPR016024">
    <property type="entry name" value="ARM-type_fold"/>
</dbReference>
<feature type="signal peptide" evidence="11">
    <location>
        <begin position="1"/>
        <end position="20"/>
    </location>
</feature>
<evidence type="ECO:0000256" key="7">
    <source>
        <dbReference type="ARBA" id="ARBA00022927"/>
    </source>
</evidence>
<proteinExistence type="inferred from homology"/>
<dbReference type="Proteomes" id="UP000192247">
    <property type="component" value="Unassembled WGS sequence"/>
</dbReference>
<protein>
    <recommendedName>
        <fullName evidence="3">Nucleotide exchange factor SIL1</fullName>
    </recommendedName>
</protein>
<sequence length="418" mass="47306">MSLTTIYILLSVCIVALSSGERALADVVQPETKANTDTNDSSERVSQKVFKPEKHWKVLQPDETVPKGLHVRINLQTGKKEAKPPGESDKKPYDKKYTTEKLTMYVKNIKNEADSLNTTKKQTFRDMSAIEKDFEHLHLKPVKSESYTIQELLQKFRSKTSIHEEKQRCLKEMEFLLHQYDVARDFVKMRGVRDLLNALNDTTLQSDAALALGAALQGNPTVQTAALGAEGVHSLLVALREGCGPHCVFSLSSLLRQFPKAQKSFLHEGGADVLSKVFSKAEASQKLKMKIVTLLSDLIVERNQAMQNQQDNSLKRSYSEVDLMPSVIKAGFCEKIPRLLNSRNEDVREKVLNALHVLVNHCKLDKLVPHLESLRSHYHFRMHEESLSVPDEYFEGLFKLADDLVKHITDVNHTHAEL</sequence>
<evidence type="ECO:0000256" key="6">
    <source>
        <dbReference type="ARBA" id="ARBA00022824"/>
    </source>
</evidence>
<comment type="caution">
    <text evidence="12">The sequence shown here is derived from an EMBL/GenBank/DDBJ whole genome shotgun (WGS) entry which is preliminary data.</text>
</comment>
<dbReference type="FunCoup" id="A0A1V9X6X8">
    <property type="interactions" value="565"/>
</dbReference>
<dbReference type="InParanoid" id="A0A1V9X6X8"/>
<comment type="similarity">
    <text evidence="2">Belongs to the SIL1 family.</text>
</comment>
<evidence type="ECO:0000256" key="10">
    <source>
        <dbReference type="SAM" id="MobiDB-lite"/>
    </source>
</evidence>
<keyword evidence="13" id="KW-1185">Reference proteome</keyword>
<dbReference type="OrthoDB" id="448649at2759"/>
<dbReference type="PANTHER" id="PTHR19316:SF35">
    <property type="entry name" value="NUCLEOTIDE EXCHANGE FACTOR SIL1"/>
    <property type="match status" value="1"/>
</dbReference>
<dbReference type="AlphaFoldDB" id="A0A1V9X6X8"/>
<feature type="region of interest" description="Disordered" evidence="10">
    <location>
        <begin position="75"/>
        <end position="94"/>
    </location>
</feature>
<dbReference type="GO" id="GO:0000774">
    <property type="term" value="F:adenyl-nucleotide exchange factor activity"/>
    <property type="evidence" value="ECO:0007669"/>
    <property type="project" value="TreeGrafter"/>
</dbReference>
<evidence type="ECO:0000256" key="3">
    <source>
        <dbReference type="ARBA" id="ARBA00015352"/>
    </source>
</evidence>
<evidence type="ECO:0000313" key="12">
    <source>
        <dbReference type="EMBL" id="OQR69156.1"/>
    </source>
</evidence>
<organism evidence="12 13">
    <name type="scientific">Tropilaelaps mercedesae</name>
    <dbReference type="NCBI Taxonomy" id="418985"/>
    <lineage>
        <taxon>Eukaryota</taxon>
        <taxon>Metazoa</taxon>
        <taxon>Ecdysozoa</taxon>
        <taxon>Arthropoda</taxon>
        <taxon>Chelicerata</taxon>
        <taxon>Arachnida</taxon>
        <taxon>Acari</taxon>
        <taxon>Parasitiformes</taxon>
        <taxon>Mesostigmata</taxon>
        <taxon>Gamasina</taxon>
        <taxon>Dermanyssoidea</taxon>
        <taxon>Laelapidae</taxon>
        <taxon>Tropilaelaps</taxon>
    </lineage>
</organism>
<keyword evidence="8" id="KW-0811">Translocation</keyword>
<evidence type="ECO:0000256" key="5">
    <source>
        <dbReference type="ARBA" id="ARBA00022729"/>
    </source>
</evidence>
<name>A0A1V9X6X8_9ACAR</name>
<accession>A0A1V9X6X8</accession>
<evidence type="ECO:0000256" key="4">
    <source>
        <dbReference type="ARBA" id="ARBA00022448"/>
    </source>
</evidence>
<evidence type="ECO:0000256" key="2">
    <source>
        <dbReference type="ARBA" id="ARBA00010588"/>
    </source>
</evidence>
<dbReference type="PANTHER" id="PTHR19316">
    <property type="entry name" value="PROTEIN FOLDING REGULATOR"/>
    <property type="match status" value="1"/>
</dbReference>
<dbReference type="GO" id="GO:0005788">
    <property type="term" value="C:endoplasmic reticulum lumen"/>
    <property type="evidence" value="ECO:0007669"/>
    <property type="project" value="UniProtKB-SubCell"/>
</dbReference>
<evidence type="ECO:0000256" key="1">
    <source>
        <dbReference type="ARBA" id="ARBA00004319"/>
    </source>
</evidence>
<dbReference type="EMBL" id="MNPL01022013">
    <property type="protein sequence ID" value="OQR69156.1"/>
    <property type="molecule type" value="Genomic_DNA"/>
</dbReference>
<evidence type="ECO:0000313" key="13">
    <source>
        <dbReference type="Proteomes" id="UP000192247"/>
    </source>
</evidence>
<dbReference type="Gene3D" id="1.25.10.10">
    <property type="entry name" value="Leucine-rich Repeat Variant"/>
    <property type="match status" value="1"/>
</dbReference>
<dbReference type="InterPro" id="IPR011989">
    <property type="entry name" value="ARM-like"/>
</dbReference>
<comment type="subcellular location">
    <subcellularLocation>
        <location evidence="1">Endoplasmic reticulum lumen</location>
    </subcellularLocation>
</comment>
<dbReference type="SUPFAM" id="SSF48371">
    <property type="entry name" value="ARM repeat"/>
    <property type="match status" value="1"/>
</dbReference>
<reference evidence="12 13" key="1">
    <citation type="journal article" date="2017" name="Gigascience">
        <title>Draft genome of the honey bee ectoparasitic mite, Tropilaelaps mercedesae, is shaped by the parasitic life history.</title>
        <authorList>
            <person name="Dong X."/>
            <person name="Armstrong S.D."/>
            <person name="Xia D."/>
            <person name="Makepeace B.L."/>
            <person name="Darby A.C."/>
            <person name="Kadowaki T."/>
        </authorList>
    </citation>
    <scope>NUCLEOTIDE SEQUENCE [LARGE SCALE GENOMIC DNA]</scope>
    <source>
        <strain evidence="12">Wuxi-XJTLU</strain>
    </source>
</reference>
<evidence type="ECO:0000256" key="9">
    <source>
        <dbReference type="ARBA" id="ARBA00023180"/>
    </source>
</evidence>
<evidence type="ECO:0000256" key="8">
    <source>
        <dbReference type="ARBA" id="ARBA00023010"/>
    </source>
</evidence>
<keyword evidence="5 11" id="KW-0732">Signal</keyword>
<keyword evidence="4" id="KW-0813">Transport</keyword>
<keyword evidence="9" id="KW-0325">Glycoprotein</keyword>
<dbReference type="InterPro" id="IPR050693">
    <property type="entry name" value="Hsp70_NEF-Inhibitors"/>
</dbReference>
<dbReference type="GO" id="GO:0015031">
    <property type="term" value="P:protein transport"/>
    <property type="evidence" value="ECO:0007669"/>
    <property type="project" value="UniProtKB-KW"/>
</dbReference>